<dbReference type="AlphaFoldDB" id="A0A653EC76"/>
<gene>
    <name evidence="1" type="ORF">BIN_B_00468</name>
</gene>
<sequence>MFEALGNWFAAVEDPNAANHLHQLCPDPIDTRLRK</sequence>
<dbReference type="EMBL" id="LR589063">
    <property type="protein sequence ID" value="VTO94994.1"/>
    <property type="molecule type" value="Genomic_DNA"/>
</dbReference>
<evidence type="ECO:0000313" key="1">
    <source>
        <dbReference type="EMBL" id="VTO94994.1"/>
    </source>
</evidence>
<name>A0A653EC76_9MYCO</name>
<reference evidence="1" key="1">
    <citation type="submission" date="2019-05" db="EMBL/GenBank/DDBJ databases">
        <authorList>
            <person name="Naeem R."/>
            <person name="Antony C."/>
            <person name="Guan Q."/>
        </authorList>
    </citation>
    <scope>NUCLEOTIDE SEQUENCE</scope>
    <source>
        <strain evidence="1">2</strain>
    </source>
</reference>
<accession>A0A653EC76</accession>
<protein>
    <submittedName>
        <fullName evidence="1">Uncharacterized protein</fullName>
    </submittedName>
</protein>
<proteinExistence type="predicted"/>
<organism evidence="1">
    <name type="scientific">Mycobacterium riyadhense</name>
    <dbReference type="NCBI Taxonomy" id="486698"/>
    <lineage>
        <taxon>Bacteria</taxon>
        <taxon>Bacillati</taxon>
        <taxon>Actinomycetota</taxon>
        <taxon>Actinomycetes</taxon>
        <taxon>Mycobacteriales</taxon>
        <taxon>Mycobacteriaceae</taxon>
        <taxon>Mycobacterium</taxon>
    </lineage>
</organism>